<evidence type="ECO:0000313" key="1">
    <source>
        <dbReference type="EMBL" id="KAI8529980.1"/>
    </source>
</evidence>
<reference evidence="1" key="1">
    <citation type="submission" date="2022-02" db="EMBL/GenBank/DDBJ databases">
        <title>Plant Genome Project.</title>
        <authorList>
            <person name="Zhang R.-G."/>
        </authorList>
    </citation>
    <scope>NUCLEOTIDE SEQUENCE</scope>
    <source>
        <strain evidence="1">AT1</strain>
    </source>
</reference>
<keyword evidence="2" id="KW-1185">Reference proteome</keyword>
<protein>
    <submittedName>
        <fullName evidence="1">Uncharacterized protein</fullName>
    </submittedName>
</protein>
<comment type="caution">
    <text evidence="1">The sequence shown here is derived from an EMBL/GenBank/DDBJ whole genome shotgun (WGS) entry which is preliminary data.</text>
</comment>
<accession>A0ACC0LMY6</accession>
<gene>
    <name evidence="1" type="ORF">RHMOL_Rhmol11G0018100</name>
</gene>
<evidence type="ECO:0000313" key="2">
    <source>
        <dbReference type="Proteomes" id="UP001062846"/>
    </source>
</evidence>
<organism evidence="1 2">
    <name type="scientific">Rhododendron molle</name>
    <name type="common">Chinese azalea</name>
    <name type="synonym">Azalea mollis</name>
    <dbReference type="NCBI Taxonomy" id="49168"/>
    <lineage>
        <taxon>Eukaryota</taxon>
        <taxon>Viridiplantae</taxon>
        <taxon>Streptophyta</taxon>
        <taxon>Embryophyta</taxon>
        <taxon>Tracheophyta</taxon>
        <taxon>Spermatophyta</taxon>
        <taxon>Magnoliopsida</taxon>
        <taxon>eudicotyledons</taxon>
        <taxon>Gunneridae</taxon>
        <taxon>Pentapetalae</taxon>
        <taxon>asterids</taxon>
        <taxon>Ericales</taxon>
        <taxon>Ericaceae</taxon>
        <taxon>Ericoideae</taxon>
        <taxon>Rhodoreae</taxon>
        <taxon>Rhododendron</taxon>
    </lineage>
</organism>
<dbReference type="EMBL" id="CM046398">
    <property type="protein sequence ID" value="KAI8529980.1"/>
    <property type="molecule type" value="Genomic_DNA"/>
</dbReference>
<dbReference type="Proteomes" id="UP001062846">
    <property type="component" value="Chromosome 11"/>
</dbReference>
<name>A0ACC0LMY6_RHOML</name>
<sequence>MANSFRFLEVSICSIGLTNWGCRWDLPSQRGTSSAWYYWCIVALPCEFYCCCIS</sequence>
<proteinExistence type="predicted"/>